<dbReference type="Proteomes" id="UP001515500">
    <property type="component" value="Chromosome 12"/>
</dbReference>
<evidence type="ECO:0000259" key="10">
    <source>
        <dbReference type="Pfam" id="PF08263"/>
    </source>
</evidence>
<dbReference type="SUPFAM" id="SSF52058">
    <property type="entry name" value="L domain-like"/>
    <property type="match status" value="2"/>
</dbReference>
<feature type="domain" description="Leucine-rich repeat-containing N-terminal plant-type" evidence="10">
    <location>
        <begin position="24"/>
        <end position="62"/>
    </location>
</feature>
<gene>
    <name evidence="12" type="primary">LOC120273287</name>
</gene>
<dbReference type="GeneID" id="120273287"/>
<evidence type="ECO:0000256" key="8">
    <source>
        <dbReference type="ARBA" id="ARBA00023180"/>
    </source>
</evidence>
<dbReference type="AlphaFoldDB" id="A0AB40C7S4"/>
<protein>
    <submittedName>
        <fullName evidence="12">Receptor-like protein 7</fullName>
    </submittedName>
</protein>
<keyword evidence="11" id="KW-1185">Reference proteome</keyword>
<dbReference type="InterPro" id="IPR046956">
    <property type="entry name" value="RLP23-like"/>
</dbReference>
<feature type="signal peptide" evidence="9">
    <location>
        <begin position="1"/>
        <end position="19"/>
    </location>
</feature>
<evidence type="ECO:0000256" key="6">
    <source>
        <dbReference type="ARBA" id="ARBA00022989"/>
    </source>
</evidence>
<keyword evidence="8" id="KW-0325">Glycoprotein</keyword>
<accession>A0AB40C7S4</accession>
<keyword evidence="4 9" id="KW-0732">Signal</keyword>
<evidence type="ECO:0000256" key="4">
    <source>
        <dbReference type="ARBA" id="ARBA00022729"/>
    </source>
</evidence>
<evidence type="ECO:0000256" key="7">
    <source>
        <dbReference type="ARBA" id="ARBA00023136"/>
    </source>
</evidence>
<keyword evidence="7" id="KW-0472">Membrane</keyword>
<proteinExistence type="predicted"/>
<dbReference type="PANTHER" id="PTHR48061:SF2">
    <property type="entry name" value="RECEPTOR LIKE PROTEIN 30-LIKE"/>
    <property type="match status" value="1"/>
</dbReference>
<feature type="chain" id="PRO_5044332887" evidence="9">
    <location>
        <begin position="20"/>
        <end position="419"/>
    </location>
</feature>
<evidence type="ECO:0000313" key="11">
    <source>
        <dbReference type="Proteomes" id="UP001515500"/>
    </source>
</evidence>
<organism evidence="11 12">
    <name type="scientific">Dioscorea cayennensis subsp. rotundata</name>
    <name type="common">White Guinea yam</name>
    <name type="synonym">Dioscorea rotundata</name>
    <dbReference type="NCBI Taxonomy" id="55577"/>
    <lineage>
        <taxon>Eukaryota</taxon>
        <taxon>Viridiplantae</taxon>
        <taxon>Streptophyta</taxon>
        <taxon>Embryophyta</taxon>
        <taxon>Tracheophyta</taxon>
        <taxon>Spermatophyta</taxon>
        <taxon>Magnoliopsida</taxon>
        <taxon>Liliopsida</taxon>
        <taxon>Dioscoreales</taxon>
        <taxon>Dioscoreaceae</taxon>
        <taxon>Dioscorea</taxon>
    </lineage>
</organism>
<keyword evidence="3" id="KW-0812">Transmembrane</keyword>
<sequence>MNPRTVLLLVLVSLVSSRAHQCRSDQALALLQLKNDFSSMISFSPPWIPDTNCCNWDGVICDTASGFVISLDLSNHNISGEISSSLFELTSLRRLNLANNAFYGSPLPPVGFEKLGDLTYLNLSNSGFAGQIPSGISRLKKLVSLDLSTFFFEQGELNIPDLRVLIEGLSNLKELYLDGVVGEDEVNLYQKGNHASPPLFYPSRMQPTHGPLSPHHQSASTGVNLSNNSMDWCQVIAESTPGLQALSLSGCSLSGPIHESLSKLWNLSVIYLYSNNLSSEIPEFFGNFLHLNELGLSYCKLHGLFPNKMFQLKNLRVLELAGNSKLLGFLPVFPKHSPLESLDIGSTNFSGTLPESLGNLKSLKKLYLMDCHFSGLIPHSIGNLTQLVYLDLSLNGFTGAIPPLVGERGFQRLFFLTIT</sequence>
<evidence type="ECO:0000256" key="9">
    <source>
        <dbReference type="SAM" id="SignalP"/>
    </source>
</evidence>
<evidence type="ECO:0000313" key="12">
    <source>
        <dbReference type="RefSeq" id="XP_039135848.1"/>
    </source>
</evidence>
<evidence type="ECO:0000256" key="2">
    <source>
        <dbReference type="ARBA" id="ARBA00022614"/>
    </source>
</evidence>
<keyword evidence="6" id="KW-1133">Transmembrane helix</keyword>
<dbReference type="InterPro" id="IPR001611">
    <property type="entry name" value="Leu-rich_rpt"/>
</dbReference>
<dbReference type="GO" id="GO:0016020">
    <property type="term" value="C:membrane"/>
    <property type="evidence" value="ECO:0007669"/>
    <property type="project" value="UniProtKB-SubCell"/>
</dbReference>
<dbReference type="InterPro" id="IPR013210">
    <property type="entry name" value="LRR_N_plant-typ"/>
</dbReference>
<evidence type="ECO:0000256" key="3">
    <source>
        <dbReference type="ARBA" id="ARBA00022692"/>
    </source>
</evidence>
<keyword evidence="5" id="KW-0677">Repeat</keyword>
<dbReference type="RefSeq" id="XP_039135848.1">
    <property type="nucleotide sequence ID" value="XM_039279914.1"/>
</dbReference>
<dbReference type="Pfam" id="PF08263">
    <property type="entry name" value="LRRNT_2"/>
    <property type="match status" value="1"/>
</dbReference>
<evidence type="ECO:0000256" key="5">
    <source>
        <dbReference type="ARBA" id="ARBA00022737"/>
    </source>
</evidence>
<dbReference type="InterPro" id="IPR032675">
    <property type="entry name" value="LRR_dom_sf"/>
</dbReference>
<name>A0AB40C7S4_DIOCR</name>
<keyword evidence="2" id="KW-0433">Leucine-rich repeat</keyword>
<comment type="subcellular location">
    <subcellularLocation>
        <location evidence="1">Membrane</location>
        <topology evidence="1">Single-pass type I membrane protein</topology>
    </subcellularLocation>
</comment>
<dbReference type="FunFam" id="3.80.10.10:FF:000041">
    <property type="entry name" value="LRR receptor-like serine/threonine-protein kinase ERECTA"/>
    <property type="match status" value="1"/>
</dbReference>
<dbReference type="PANTHER" id="PTHR48061">
    <property type="entry name" value="LEUCINE-RICH REPEAT RECEPTOR PROTEIN KINASE EMS1-LIKE-RELATED"/>
    <property type="match status" value="1"/>
</dbReference>
<dbReference type="Gene3D" id="3.80.10.10">
    <property type="entry name" value="Ribonuclease Inhibitor"/>
    <property type="match status" value="2"/>
</dbReference>
<dbReference type="Pfam" id="PF00560">
    <property type="entry name" value="LRR_1"/>
    <property type="match status" value="6"/>
</dbReference>
<reference evidence="12" key="1">
    <citation type="submission" date="2025-08" db="UniProtKB">
        <authorList>
            <consortium name="RefSeq"/>
        </authorList>
    </citation>
    <scope>IDENTIFICATION</scope>
</reference>
<evidence type="ECO:0000256" key="1">
    <source>
        <dbReference type="ARBA" id="ARBA00004479"/>
    </source>
</evidence>